<accession>A0A9N9TEU0</accession>
<protein>
    <submittedName>
        <fullName evidence="2">Uncharacterized protein</fullName>
    </submittedName>
</protein>
<dbReference type="AlphaFoldDB" id="A0A9N9TEU0"/>
<evidence type="ECO:0000313" key="3">
    <source>
        <dbReference type="Proteomes" id="UP001153712"/>
    </source>
</evidence>
<keyword evidence="3" id="KW-1185">Reference proteome</keyword>
<dbReference type="CDD" id="cd14279">
    <property type="entry name" value="CUE"/>
    <property type="match status" value="1"/>
</dbReference>
<evidence type="ECO:0000313" key="2">
    <source>
        <dbReference type="EMBL" id="CAG9853987.1"/>
    </source>
</evidence>
<evidence type="ECO:0000256" key="1">
    <source>
        <dbReference type="SAM" id="MobiDB-lite"/>
    </source>
</evidence>
<dbReference type="Proteomes" id="UP001153712">
    <property type="component" value="Chromosome 1"/>
</dbReference>
<feature type="region of interest" description="Disordered" evidence="1">
    <location>
        <begin position="151"/>
        <end position="210"/>
    </location>
</feature>
<gene>
    <name evidence="2" type="ORF">PHYEVI_LOCUS454</name>
</gene>
<organism evidence="2 3">
    <name type="scientific">Phyllotreta striolata</name>
    <name type="common">Striped flea beetle</name>
    <name type="synonym">Crioceris striolata</name>
    <dbReference type="NCBI Taxonomy" id="444603"/>
    <lineage>
        <taxon>Eukaryota</taxon>
        <taxon>Metazoa</taxon>
        <taxon>Ecdysozoa</taxon>
        <taxon>Arthropoda</taxon>
        <taxon>Hexapoda</taxon>
        <taxon>Insecta</taxon>
        <taxon>Pterygota</taxon>
        <taxon>Neoptera</taxon>
        <taxon>Endopterygota</taxon>
        <taxon>Coleoptera</taxon>
        <taxon>Polyphaga</taxon>
        <taxon>Cucujiformia</taxon>
        <taxon>Chrysomeloidea</taxon>
        <taxon>Chrysomelidae</taxon>
        <taxon>Galerucinae</taxon>
        <taxon>Alticini</taxon>
        <taxon>Phyllotreta</taxon>
    </lineage>
</organism>
<name>A0A9N9TEU0_PHYSR</name>
<feature type="compositionally biased region" description="Polar residues" evidence="1">
    <location>
        <begin position="184"/>
        <end position="193"/>
    </location>
</feature>
<feature type="region of interest" description="Disordered" evidence="1">
    <location>
        <begin position="23"/>
        <end position="54"/>
    </location>
</feature>
<dbReference type="OrthoDB" id="6781962at2759"/>
<dbReference type="EMBL" id="OU900094">
    <property type="protein sequence ID" value="CAG9853987.1"/>
    <property type="molecule type" value="Genomic_DNA"/>
</dbReference>
<proteinExistence type="predicted"/>
<sequence>MEPGTSKSTTEKEQKLFCKQPISCPWNTIQPYPPTTEKDEPTARSEKSNDKSCPSIQQSCNLFFYFLRLMQLFPDTHPATLHTVLCLCNNNFFYAVDKLLYARKCKSLYNHSQRSRRCPYDRPHCSYSDSRPKKSKVLDLKVLQKTSSAATTKTSKSSSAKETASASTSGNVYSSSHCTEKESTQSTSFSISETLEETSPDKTATASSQDNIDISIENSDIIII</sequence>
<feature type="compositionally biased region" description="Basic and acidic residues" evidence="1">
    <location>
        <begin position="36"/>
        <end position="50"/>
    </location>
</feature>
<feature type="compositionally biased region" description="Low complexity" evidence="1">
    <location>
        <begin position="151"/>
        <end position="169"/>
    </location>
</feature>
<reference evidence="2" key="1">
    <citation type="submission" date="2022-01" db="EMBL/GenBank/DDBJ databases">
        <authorList>
            <person name="King R."/>
        </authorList>
    </citation>
    <scope>NUCLEOTIDE SEQUENCE</scope>
</reference>